<dbReference type="PROSITE" id="PS50886">
    <property type="entry name" value="TRBD"/>
    <property type="match status" value="1"/>
</dbReference>
<dbReference type="InterPro" id="IPR012340">
    <property type="entry name" value="NA-bd_OB-fold"/>
</dbReference>
<dbReference type="EMBL" id="BMFK01000001">
    <property type="protein sequence ID" value="GGE63704.1"/>
    <property type="molecule type" value="Genomic_DNA"/>
</dbReference>
<organism evidence="5 6">
    <name type="scientific">Priestia taiwanensis</name>
    <dbReference type="NCBI Taxonomy" id="1347902"/>
    <lineage>
        <taxon>Bacteria</taxon>
        <taxon>Bacillati</taxon>
        <taxon>Bacillota</taxon>
        <taxon>Bacilli</taxon>
        <taxon>Bacillales</taxon>
        <taxon>Bacillaceae</taxon>
        <taxon>Priestia</taxon>
    </lineage>
</organism>
<dbReference type="RefSeq" id="WP_188387525.1">
    <property type="nucleotide sequence ID" value="NZ_BMFK01000001.1"/>
</dbReference>
<dbReference type="PANTHER" id="PTHR11586:SF37">
    <property type="entry name" value="TRNA-BINDING DOMAIN-CONTAINING PROTEIN"/>
    <property type="match status" value="1"/>
</dbReference>
<keyword evidence="6" id="KW-1185">Reference proteome</keyword>
<accession>A0A917APG3</accession>
<keyword evidence="2 3" id="KW-0694">RNA-binding</keyword>
<dbReference type="NCBIfam" id="TIGR02222">
    <property type="entry name" value="chap_CsaA"/>
    <property type="match status" value="1"/>
</dbReference>
<dbReference type="PANTHER" id="PTHR11586">
    <property type="entry name" value="TRNA-AMINOACYLATION COFACTOR ARC1 FAMILY MEMBER"/>
    <property type="match status" value="1"/>
</dbReference>
<evidence type="ECO:0000259" key="4">
    <source>
        <dbReference type="PROSITE" id="PS50886"/>
    </source>
</evidence>
<reference evidence="5" key="2">
    <citation type="submission" date="2020-09" db="EMBL/GenBank/DDBJ databases">
        <authorList>
            <person name="Sun Q."/>
            <person name="Zhou Y."/>
        </authorList>
    </citation>
    <scope>NUCLEOTIDE SEQUENCE</scope>
    <source>
        <strain evidence="5">CGMCC 1.12698</strain>
    </source>
</reference>
<feature type="domain" description="TRNA-binding" evidence="4">
    <location>
        <begin position="7"/>
        <end position="110"/>
    </location>
</feature>
<name>A0A917APG3_9BACI</name>
<proteinExistence type="predicted"/>
<dbReference type="AlphaFoldDB" id="A0A917APG3"/>
<dbReference type="CDD" id="cd02798">
    <property type="entry name" value="tRNA_bind_CsaA"/>
    <property type="match status" value="1"/>
</dbReference>
<keyword evidence="1 3" id="KW-0820">tRNA-binding</keyword>
<evidence type="ECO:0000256" key="1">
    <source>
        <dbReference type="ARBA" id="ARBA00022555"/>
    </source>
</evidence>
<dbReference type="GO" id="GO:0000049">
    <property type="term" value="F:tRNA binding"/>
    <property type="evidence" value="ECO:0007669"/>
    <property type="project" value="UniProtKB-UniRule"/>
</dbReference>
<dbReference type="Pfam" id="PF01588">
    <property type="entry name" value="tRNA_bind"/>
    <property type="match status" value="1"/>
</dbReference>
<dbReference type="InterPro" id="IPR008231">
    <property type="entry name" value="CsaA"/>
</dbReference>
<evidence type="ECO:0000256" key="3">
    <source>
        <dbReference type="PROSITE-ProRule" id="PRU00209"/>
    </source>
</evidence>
<dbReference type="Gene3D" id="2.40.50.140">
    <property type="entry name" value="Nucleic acid-binding proteins"/>
    <property type="match status" value="1"/>
</dbReference>
<dbReference type="SUPFAM" id="SSF50249">
    <property type="entry name" value="Nucleic acid-binding proteins"/>
    <property type="match status" value="1"/>
</dbReference>
<dbReference type="InterPro" id="IPR002547">
    <property type="entry name" value="tRNA-bd_dom"/>
</dbReference>
<gene>
    <name evidence="5" type="primary">csaA</name>
    <name evidence="5" type="ORF">GCM10007140_12420</name>
</gene>
<dbReference type="Proteomes" id="UP000605259">
    <property type="component" value="Unassembled WGS sequence"/>
</dbReference>
<sequence>MSVTYEQFQELDLRVGKIVEVRDFPRAKKPAYRVVVDFGLEIGTKQSSVQAVNYKKEELQGLQVVAVLGFPSKNIAGFLSEVLILGVAGEDGELSLLTPSKEALIGTSVY</sequence>
<evidence type="ECO:0000313" key="5">
    <source>
        <dbReference type="EMBL" id="GGE63704.1"/>
    </source>
</evidence>
<evidence type="ECO:0000256" key="2">
    <source>
        <dbReference type="ARBA" id="ARBA00022884"/>
    </source>
</evidence>
<comment type="caution">
    <text evidence="5">The sequence shown here is derived from an EMBL/GenBank/DDBJ whole genome shotgun (WGS) entry which is preliminary data.</text>
</comment>
<dbReference type="NCBIfam" id="NF007495">
    <property type="entry name" value="PRK10089.1-4"/>
    <property type="match status" value="1"/>
</dbReference>
<dbReference type="InterPro" id="IPR051270">
    <property type="entry name" value="Tyrosine-tRNA_ligase_regulator"/>
</dbReference>
<dbReference type="NCBIfam" id="NF007494">
    <property type="entry name" value="PRK10089.1-3"/>
    <property type="match status" value="1"/>
</dbReference>
<evidence type="ECO:0000313" key="6">
    <source>
        <dbReference type="Proteomes" id="UP000605259"/>
    </source>
</evidence>
<protein>
    <submittedName>
        <fullName evidence="5">tRNA-binding protein</fullName>
    </submittedName>
</protein>
<reference evidence="5" key="1">
    <citation type="journal article" date="2014" name="Int. J. Syst. Evol. Microbiol.">
        <title>Complete genome sequence of Corynebacterium casei LMG S-19264T (=DSM 44701T), isolated from a smear-ripened cheese.</title>
        <authorList>
            <consortium name="US DOE Joint Genome Institute (JGI-PGF)"/>
            <person name="Walter F."/>
            <person name="Albersmeier A."/>
            <person name="Kalinowski J."/>
            <person name="Ruckert C."/>
        </authorList>
    </citation>
    <scope>NUCLEOTIDE SEQUENCE</scope>
    <source>
        <strain evidence="5">CGMCC 1.12698</strain>
    </source>
</reference>